<dbReference type="EMBL" id="LR738855">
    <property type="protein sequence ID" value="VZH84845.1"/>
    <property type="molecule type" value="Genomic_DNA"/>
</dbReference>
<proteinExistence type="predicted"/>
<accession>A0A6I8MGX2</accession>
<evidence type="ECO:0000313" key="1">
    <source>
        <dbReference type="EMBL" id="MDT9410679.1"/>
    </source>
</evidence>
<name>A0A6I8MGX2_9CORY</name>
<dbReference type="EMBL" id="JARUHM010000009">
    <property type="protein sequence ID" value="MDT9410679.1"/>
    <property type="molecule type" value="Genomic_DNA"/>
</dbReference>
<dbReference type="Proteomes" id="UP000423525">
    <property type="component" value="Chromosome"/>
</dbReference>
<evidence type="ECO:0008006" key="5">
    <source>
        <dbReference type="Google" id="ProtNLM"/>
    </source>
</evidence>
<keyword evidence="4" id="KW-1185">Reference proteome</keyword>
<evidence type="ECO:0000313" key="3">
    <source>
        <dbReference type="Proteomes" id="UP000423525"/>
    </source>
</evidence>
<organism evidence="2 3">
    <name type="scientific">Corynebacterium rouxii</name>
    <dbReference type="NCBI Taxonomy" id="2719119"/>
    <lineage>
        <taxon>Bacteria</taxon>
        <taxon>Bacillati</taxon>
        <taxon>Actinomycetota</taxon>
        <taxon>Actinomycetes</taxon>
        <taxon>Mycobacteriales</taxon>
        <taxon>Corynebacteriaceae</taxon>
        <taxon>Corynebacterium</taxon>
    </lineage>
</organism>
<reference evidence="1 4" key="2">
    <citation type="submission" date="2023-03" db="EMBL/GenBank/DDBJ databases">
        <title>Whole genome sequence of the first Corynebacterium rouxii strains isolated in Brazil: a recent member of Corynebacterium diphtheriae complex.</title>
        <authorList>
            <person name="Vieira V."/>
            <person name="Ramos J.N."/>
            <person name="Araujo M.R.B."/>
            <person name="Baio P.V."/>
            <person name="Sant'Anna L.O."/>
            <person name="Veras J.F.C."/>
            <person name="Vieira E.M.D."/>
            <person name="Sousa M.A.B."/>
            <person name="Camargo C.H."/>
            <person name="Sacchi C.T."/>
            <person name="Campos K.R."/>
            <person name="Santos M.B.N."/>
            <person name="Bokermann S."/>
            <person name="Alvim L.B."/>
            <person name="Santos L.S."/>
            <person name="Mattos-Guaraldi A.L."/>
        </authorList>
    </citation>
    <scope>NUCLEOTIDE SEQUENCE [LARGE SCALE GENOMIC DNA]</scope>
    <source>
        <strain evidence="1 4">70862</strain>
    </source>
</reference>
<reference evidence="2 3" key="1">
    <citation type="submission" date="2019-11" db="EMBL/GenBank/DDBJ databases">
        <authorList>
            <person name="Brisse S."/>
        </authorList>
    </citation>
    <scope>NUCLEOTIDE SEQUENCE [LARGE SCALE GENOMIC DNA]</scope>
    <source>
        <strain evidence="2">FRC0190</strain>
    </source>
</reference>
<dbReference type="RefSeq" id="WP_155872130.1">
    <property type="nucleotide sequence ID" value="NZ_JARUHM010000009.1"/>
</dbReference>
<gene>
    <name evidence="2" type="ORF">FRC0190_00840</name>
    <name evidence="1" type="ORF">P8T80_04675</name>
</gene>
<dbReference type="Proteomes" id="UP001265983">
    <property type="component" value="Unassembled WGS sequence"/>
</dbReference>
<sequence>MFKTIALAAIGATAVAGTAGGAWMYHNSNQMSSTPEVAQVHIDGLLKPNNEIMISSLCAPTDIHAKLTTSFGATADLNPAADRGELIGFVTAPNNIGPGPADGYHTVTVTCDSGLTGSATFPSAGNGNQ</sequence>
<evidence type="ECO:0000313" key="4">
    <source>
        <dbReference type="Proteomes" id="UP001265983"/>
    </source>
</evidence>
<protein>
    <recommendedName>
        <fullName evidence="5">Secreted protein</fullName>
    </recommendedName>
</protein>
<dbReference type="AlphaFoldDB" id="A0A6I8MGX2"/>
<dbReference type="KEGG" id="crf:FRC0190_00840"/>
<evidence type="ECO:0000313" key="2">
    <source>
        <dbReference type="EMBL" id="VZH84845.1"/>
    </source>
</evidence>